<dbReference type="AlphaFoldDB" id="A0A0C1FAR0"/>
<evidence type="ECO:0000313" key="1">
    <source>
        <dbReference type="EMBL" id="KIA89008.1"/>
    </source>
</evidence>
<proteinExistence type="predicted"/>
<dbReference type="RefSeq" id="WP_039351494.1">
    <property type="nucleotide sequence ID" value="NZ_FOLA01000004.1"/>
</dbReference>
<dbReference type="SUPFAM" id="SSF52091">
    <property type="entry name" value="SpoIIaa-like"/>
    <property type="match status" value="1"/>
</dbReference>
<organism evidence="1 2">
    <name type="scientific">Kaistella jeonii</name>
    <dbReference type="NCBI Taxonomy" id="266749"/>
    <lineage>
        <taxon>Bacteria</taxon>
        <taxon>Pseudomonadati</taxon>
        <taxon>Bacteroidota</taxon>
        <taxon>Flavobacteriia</taxon>
        <taxon>Flavobacteriales</taxon>
        <taxon>Weeksellaceae</taxon>
        <taxon>Chryseobacterium group</taxon>
        <taxon>Kaistella</taxon>
    </lineage>
</organism>
<dbReference type="STRING" id="266749.SAMN05421876_104168"/>
<gene>
    <name evidence="1" type="ORF">OA86_07990</name>
</gene>
<protein>
    <recommendedName>
        <fullName evidence="3">STAS/SEC14 domain-containing protein</fullName>
    </recommendedName>
</protein>
<dbReference type="InterPro" id="IPR021866">
    <property type="entry name" value="SpoIIAA-like"/>
</dbReference>
<evidence type="ECO:0008006" key="3">
    <source>
        <dbReference type="Google" id="ProtNLM"/>
    </source>
</evidence>
<keyword evidence="2" id="KW-1185">Reference proteome</keyword>
<dbReference type="Pfam" id="PF11964">
    <property type="entry name" value="SpoIIAA-like"/>
    <property type="match status" value="1"/>
</dbReference>
<evidence type="ECO:0000313" key="2">
    <source>
        <dbReference type="Proteomes" id="UP000031473"/>
    </source>
</evidence>
<dbReference type="InterPro" id="IPR036513">
    <property type="entry name" value="STAS_dom_sf"/>
</dbReference>
<dbReference type="Proteomes" id="UP000031473">
    <property type="component" value="Unassembled WGS sequence"/>
</dbReference>
<dbReference type="InterPro" id="IPR038396">
    <property type="entry name" value="SpoIIAA-like_sf"/>
</dbReference>
<reference evidence="1 2" key="1">
    <citation type="submission" date="2014-10" db="EMBL/GenBank/DDBJ databases">
        <title>Kaistella jeonii genome.</title>
        <authorList>
            <person name="Clayton J.T."/>
            <person name="Newman J.D."/>
        </authorList>
    </citation>
    <scope>NUCLEOTIDE SEQUENCE [LARGE SCALE GENOMIC DNA]</scope>
    <source>
        <strain evidence="1 2">DSM 17048</strain>
    </source>
</reference>
<sequence length="126" mass="14144">MITVIPDVPDNVAAFKATGEVSKEDFENLVFPHVQAKVNTFDELNYLFFLDTDLDQFTAGAWFQDALLGLKNITKWNRAAIVTDNNSVQNFTAIFSVIMPGEVEFFPTDDLENAVFWCANGNEVND</sequence>
<dbReference type="OrthoDB" id="555504at2"/>
<dbReference type="EMBL" id="JSYL01000004">
    <property type="protein sequence ID" value="KIA89008.1"/>
    <property type="molecule type" value="Genomic_DNA"/>
</dbReference>
<dbReference type="Gene3D" id="3.40.50.10600">
    <property type="entry name" value="SpoIIaa-like domains"/>
    <property type="match status" value="1"/>
</dbReference>
<name>A0A0C1FAR0_9FLAO</name>
<accession>A0A0C1FAR0</accession>
<comment type="caution">
    <text evidence="1">The sequence shown here is derived from an EMBL/GenBank/DDBJ whole genome shotgun (WGS) entry which is preliminary data.</text>
</comment>